<name>A0A9P5P9R6_9AGAR</name>
<dbReference type="AlphaFoldDB" id="A0A9P5P9R6"/>
<accession>A0A9P5P9R6</accession>
<dbReference type="EMBL" id="JADNRY010000305">
    <property type="protein sequence ID" value="KAF9059381.1"/>
    <property type="molecule type" value="Genomic_DNA"/>
</dbReference>
<comment type="caution">
    <text evidence="1">The sequence shown here is derived from an EMBL/GenBank/DDBJ whole genome shotgun (WGS) entry which is preliminary data.</text>
</comment>
<gene>
    <name evidence="1" type="ORF">BDP27DRAFT_506322</name>
</gene>
<dbReference type="Proteomes" id="UP000772434">
    <property type="component" value="Unassembled WGS sequence"/>
</dbReference>
<proteinExistence type="predicted"/>
<organism evidence="1 2">
    <name type="scientific">Rhodocollybia butyracea</name>
    <dbReference type="NCBI Taxonomy" id="206335"/>
    <lineage>
        <taxon>Eukaryota</taxon>
        <taxon>Fungi</taxon>
        <taxon>Dikarya</taxon>
        <taxon>Basidiomycota</taxon>
        <taxon>Agaricomycotina</taxon>
        <taxon>Agaricomycetes</taxon>
        <taxon>Agaricomycetidae</taxon>
        <taxon>Agaricales</taxon>
        <taxon>Marasmiineae</taxon>
        <taxon>Omphalotaceae</taxon>
        <taxon>Rhodocollybia</taxon>
    </lineage>
</organism>
<sequence>MYNLGCSGLVDHERTNVIVVVTKSISSWHEFDDFTSSIVERKAQTRWQIEAYKRELIIADLQLELFPRIAPWPIVFVENGSEIDVDTPYPLLPNGELSHQNLFDAIRRVIEHPHGTSDLAGMHVLDALSGPKRAPLHLPSNPETEILVNKEAVLSNVGIQIAEEDAAIERVCVLYFLSVVSHRRFIASIPRILLRRRHRIVLQMRQE</sequence>
<keyword evidence="2" id="KW-1185">Reference proteome</keyword>
<evidence type="ECO:0000313" key="2">
    <source>
        <dbReference type="Proteomes" id="UP000772434"/>
    </source>
</evidence>
<evidence type="ECO:0000313" key="1">
    <source>
        <dbReference type="EMBL" id="KAF9059381.1"/>
    </source>
</evidence>
<reference evidence="1" key="1">
    <citation type="submission" date="2020-11" db="EMBL/GenBank/DDBJ databases">
        <authorList>
            <consortium name="DOE Joint Genome Institute"/>
            <person name="Ahrendt S."/>
            <person name="Riley R."/>
            <person name="Andreopoulos W."/>
            <person name="Labutti K."/>
            <person name="Pangilinan J."/>
            <person name="Ruiz-Duenas F.J."/>
            <person name="Barrasa J.M."/>
            <person name="Sanchez-Garcia M."/>
            <person name="Camarero S."/>
            <person name="Miyauchi S."/>
            <person name="Serrano A."/>
            <person name="Linde D."/>
            <person name="Babiker R."/>
            <person name="Drula E."/>
            <person name="Ayuso-Fernandez I."/>
            <person name="Pacheco R."/>
            <person name="Padilla G."/>
            <person name="Ferreira P."/>
            <person name="Barriuso J."/>
            <person name="Kellner H."/>
            <person name="Castanera R."/>
            <person name="Alfaro M."/>
            <person name="Ramirez L."/>
            <person name="Pisabarro A.G."/>
            <person name="Kuo A."/>
            <person name="Tritt A."/>
            <person name="Lipzen A."/>
            <person name="He G."/>
            <person name="Yan M."/>
            <person name="Ng V."/>
            <person name="Cullen D."/>
            <person name="Martin F."/>
            <person name="Rosso M.-N."/>
            <person name="Henrissat B."/>
            <person name="Hibbett D."/>
            <person name="Martinez A.T."/>
            <person name="Grigoriev I.V."/>
        </authorList>
    </citation>
    <scope>NUCLEOTIDE SEQUENCE</scope>
    <source>
        <strain evidence="1">AH 40177</strain>
    </source>
</reference>
<protein>
    <submittedName>
        <fullName evidence="1">Uncharacterized protein</fullName>
    </submittedName>
</protein>
<dbReference type="OrthoDB" id="2913746at2759"/>